<evidence type="ECO:0000256" key="2">
    <source>
        <dbReference type="ARBA" id="ARBA00006177"/>
    </source>
</evidence>
<keyword evidence="7" id="KW-0175">Coiled coil</keyword>
<dbReference type="VEuPathDB" id="VectorBase:AALC636_008470"/>
<keyword evidence="10" id="KW-0539">Nucleus</keyword>
<keyword evidence="14" id="KW-0418">Kinase</keyword>
<evidence type="ECO:0000256" key="3">
    <source>
        <dbReference type="ARBA" id="ARBA00022723"/>
    </source>
</evidence>
<evidence type="ECO:0000313" key="16">
    <source>
        <dbReference type="Proteomes" id="UP000069940"/>
    </source>
</evidence>
<keyword evidence="11" id="KW-0131">Cell cycle</keyword>
<evidence type="ECO:0000256" key="12">
    <source>
        <dbReference type="PROSITE-ProRule" id="PRU00309"/>
    </source>
</evidence>
<proteinExistence type="evidence at transcript level"/>
<keyword evidence="14" id="KW-0808">Transferase</keyword>
<dbReference type="SUPFAM" id="SSF57716">
    <property type="entry name" value="Glucocorticoid receptor-like (DNA-binding domain)"/>
    <property type="match status" value="1"/>
</dbReference>
<evidence type="ECO:0000256" key="6">
    <source>
        <dbReference type="ARBA" id="ARBA00023015"/>
    </source>
</evidence>
<evidence type="ECO:0000256" key="1">
    <source>
        <dbReference type="ARBA" id="ARBA00004642"/>
    </source>
</evidence>
<dbReference type="EnsemblMetazoa" id="AALFPA23_019904.R29317">
    <property type="protein sequence ID" value="AALFPA23_019904.P29317"/>
    <property type="gene ID" value="AALFPA23_019904"/>
</dbReference>
<feature type="domain" description="THAP-type" evidence="13">
    <location>
        <begin position="1"/>
        <end position="90"/>
    </location>
</feature>
<dbReference type="VEuPathDB" id="VectorBase:AALF023115"/>
<keyword evidence="16" id="KW-1185">Reference proteome</keyword>
<dbReference type="AlphaFoldDB" id="A0A023ED00"/>
<dbReference type="GO" id="GO:0008270">
    <property type="term" value="F:zinc ion binding"/>
    <property type="evidence" value="ECO:0007669"/>
    <property type="project" value="UniProtKB-KW"/>
</dbReference>
<dbReference type="InterPro" id="IPR006612">
    <property type="entry name" value="THAP_Znf"/>
</dbReference>
<keyword evidence="4 12" id="KW-0863">Zinc-finger</keyword>
<dbReference type="EMBL" id="GAPW01006337">
    <property type="protein sequence ID" value="JAC07261.1"/>
    <property type="molecule type" value="mRNA"/>
</dbReference>
<evidence type="ECO:0000256" key="10">
    <source>
        <dbReference type="ARBA" id="ARBA00023242"/>
    </source>
</evidence>
<evidence type="ECO:0000256" key="11">
    <source>
        <dbReference type="ARBA" id="ARBA00023306"/>
    </source>
</evidence>
<keyword evidence="3" id="KW-0479">Metal-binding</keyword>
<dbReference type="InterPro" id="IPR026516">
    <property type="entry name" value="THAP1/10"/>
</dbReference>
<dbReference type="GO" id="GO:0005654">
    <property type="term" value="C:nucleoplasm"/>
    <property type="evidence" value="ECO:0007669"/>
    <property type="project" value="UniProtKB-SubCell"/>
</dbReference>
<evidence type="ECO:0000256" key="4">
    <source>
        <dbReference type="ARBA" id="ARBA00022771"/>
    </source>
</evidence>
<dbReference type="PANTHER" id="PTHR46600">
    <property type="entry name" value="THAP DOMAIN-CONTAINING"/>
    <property type="match status" value="1"/>
</dbReference>
<name>A0A023ED00_AEDAL</name>
<comment type="subcellular location">
    <subcellularLocation>
        <location evidence="1">Nucleus</location>
        <location evidence="1">Nucleoplasm</location>
    </subcellularLocation>
</comment>
<reference evidence="16" key="2">
    <citation type="journal article" date="2015" name="Proc. Natl. Acad. Sci. U.S.A.">
        <title>Genome sequence of the Asian Tiger mosquito, Aedes albopictus, reveals insights into its biology, genetics, and evolution.</title>
        <authorList>
            <person name="Chen X.G."/>
            <person name="Jiang X."/>
            <person name="Gu J."/>
            <person name="Xu M."/>
            <person name="Wu Y."/>
            <person name="Deng Y."/>
            <person name="Zhang C."/>
            <person name="Bonizzoni M."/>
            <person name="Dermauw W."/>
            <person name="Vontas J."/>
            <person name="Armbruster P."/>
            <person name="Huang X."/>
            <person name="Yang Y."/>
            <person name="Zhang H."/>
            <person name="He W."/>
            <person name="Peng H."/>
            <person name="Liu Y."/>
            <person name="Wu K."/>
            <person name="Chen J."/>
            <person name="Lirakis M."/>
            <person name="Topalis P."/>
            <person name="Van Leeuwen T."/>
            <person name="Hall A.B."/>
            <person name="Jiang X."/>
            <person name="Thorpe C."/>
            <person name="Mueller R.L."/>
            <person name="Sun C."/>
            <person name="Waterhouse R.M."/>
            <person name="Yan G."/>
            <person name="Tu Z.J."/>
            <person name="Fang X."/>
            <person name="James A.A."/>
        </authorList>
    </citation>
    <scope>NUCLEOTIDE SEQUENCE [LARGE SCALE GENOMIC DNA]</scope>
    <source>
        <strain evidence="16">Foshan</strain>
    </source>
</reference>
<evidence type="ECO:0000313" key="15">
    <source>
        <dbReference type="EnsemblMetazoa" id="AALFPA23_019904.P29317"/>
    </source>
</evidence>
<evidence type="ECO:0000256" key="8">
    <source>
        <dbReference type="ARBA" id="ARBA00023125"/>
    </source>
</evidence>
<keyword evidence="8 12" id="KW-0238">DNA-binding</keyword>
<dbReference type="SMART" id="SM00980">
    <property type="entry name" value="THAP"/>
    <property type="match status" value="1"/>
</dbReference>
<evidence type="ECO:0000313" key="14">
    <source>
        <dbReference type="EMBL" id="JAC07262.1"/>
    </source>
</evidence>
<protein>
    <submittedName>
        <fullName evidence="14 15">Putative cpij018896 serine threonine-protein kinase</fullName>
    </submittedName>
</protein>
<dbReference type="OMA" id="CLAWVKF"/>
<keyword evidence="5" id="KW-0862">Zinc</keyword>
<evidence type="ECO:0000256" key="7">
    <source>
        <dbReference type="ARBA" id="ARBA00023054"/>
    </source>
</evidence>
<dbReference type="VEuPathDB" id="VectorBase:AALFPA_064609"/>
<evidence type="ECO:0000256" key="5">
    <source>
        <dbReference type="ARBA" id="ARBA00022833"/>
    </source>
</evidence>
<dbReference type="PROSITE" id="PS50950">
    <property type="entry name" value="ZF_THAP"/>
    <property type="match status" value="1"/>
</dbReference>
<dbReference type="EMBL" id="GAPW01006336">
    <property type="protein sequence ID" value="JAC07262.1"/>
    <property type="molecule type" value="mRNA"/>
</dbReference>
<dbReference type="OrthoDB" id="7534596at2759"/>
<accession>A0A023ED00</accession>
<keyword evidence="9" id="KW-0804">Transcription</keyword>
<evidence type="ECO:0000259" key="13">
    <source>
        <dbReference type="PROSITE" id="PS50950"/>
    </source>
</evidence>
<dbReference type="Proteomes" id="UP000069940">
    <property type="component" value="Unassembled WGS sequence"/>
</dbReference>
<dbReference type="SMART" id="SM00692">
    <property type="entry name" value="DM3"/>
    <property type="match status" value="1"/>
</dbReference>
<dbReference type="GO" id="GO:0043565">
    <property type="term" value="F:sequence-specific DNA binding"/>
    <property type="evidence" value="ECO:0007669"/>
    <property type="project" value="InterPro"/>
</dbReference>
<dbReference type="GO" id="GO:0016301">
    <property type="term" value="F:kinase activity"/>
    <property type="evidence" value="ECO:0007669"/>
    <property type="project" value="UniProtKB-KW"/>
</dbReference>
<dbReference type="Pfam" id="PF05485">
    <property type="entry name" value="THAP"/>
    <property type="match status" value="1"/>
</dbReference>
<evidence type="ECO:0000256" key="9">
    <source>
        <dbReference type="ARBA" id="ARBA00023163"/>
    </source>
</evidence>
<reference evidence="14" key="1">
    <citation type="journal article" date="2014" name="PLoS Negl. Trop. Dis.">
        <title>Identification and characterization of seminal fluid proteins in the Asian tiger mosquito, Aedes albopictus.</title>
        <authorList>
            <person name="Boes K.E."/>
            <person name="Ribeiro J.M."/>
            <person name="Wong A."/>
            <person name="Harrington L.C."/>
            <person name="Wolfner M.F."/>
            <person name="Sirot L.K."/>
        </authorList>
    </citation>
    <scope>NUCLEOTIDE SEQUENCE</scope>
    <source>
        <tissue evidence="14">Reproductive organs</tissue>
    </source>
</reference>
<reference evidence="15" key="3">
    <citation type="submission" date="2025-05" db="UniProtKB">
        <authorList>
            <consortium name="EnsemblMetazoa"/>
        </authorList>
    </citation>
    <scope>IDENTIFICATION</scope>
    <source>
        <strain evidence="15">Foshan</strain>
    </source>
</reference>
<dbReference type="VEuPathDB" id="VectorBase:AALF009815"/>
<organism evidence="14">
    <name type="scientific">Aedes albopictus</name>
    <name type="common">Asian tiger mosquito</name>
    <name type="synonym">Stegomyia albopicta</name>
    <dbReference type="NCBI Taxonomy" id="7160"/>
    <lineage>
        <taxon>Eukaryota</taxon>
        <taxon>Metazoa</taxon>
        <taxon>Ecdysozoa</taxon>
        <taxon>Arthropoda</taxon>
        <taxon>Hexapoda</taxon>
        <taxon>Insecta</taxon>
        <taxon>Pterygota</taxon>
        <taxon>Neoptera</taxon>
        <taxon>Endopterygota</taxon>
        <taxon>Diptera</taxon>
        <taxon>Nematocera</taxon>
        <taxon>Culicoidea</taxon>
        <taxon>Culicidae</taxon>
        <taxon>Culicinae</taxon>
        <taxon>Aedini</taxon>
        <taxon>Aedes</taxon>
        <taxon>Stegomyia</taxon>
    </lineage>
</organism>
<dbReference type="PANTHER" id="PTHR46600:SF1">
    <property type="entry name" value="THAP DOMAIN-CONTAINING PROTEIN 1"/>
    <property type="match status" value="1"/>
</dbReference>
<keyword evidence="6" id="KW-0805">Transcription regulation</keyword>
<sequence>MGRKCAVNDCINNNSKHISKSFYGFPRDSETCLAWVKFCGTKELELVFFSQGPEGLQKLKMCSDHFGPESFRNFHLKDKGLVNGAKPVFPAHRFKETVGEYVIYHLD</sequence>
<comment type="similarity">
    <text evidence="2">Belongs to the THAP1 family.</text>
</comment>